<proteinExistence type="predicted"/>
<evidence type="ECO:0000313" key="2">
    <source>
        <dbReference type="Proteomes" id="UP001213771"/>
    </source>
</evidence>
<comment type="caution">
    <text evidence="1">The sequence shown here is derived from an EMBL/GenBank/DDBJ whole genome shotgun (WGS) entry which is preliminary data.</text>
</comment>
<dbReference type="Proteomes" id="UP001213771">
    <property type="component" value="Unassembled WGS sequence"/>
</dbReference>
<dbReference type="EMBL" id="JARAOX010000112">
    <property type="protein sequence ID" value="MDD9781403.1"/>
    <property type="molecule type" value="Genomic_DNA"/>
</dbReference>
<organism evidence="1 2">
    <name type="scientific">Priestia megaterium</name>
    <name type="common">Bacillus megaterium</name>
    <dbReference type="NCBI Taxonomy" id="1404"/>
    <lineage>
        <taxon>Bacteria</taxon>
        <taxon>Bacillati</taxon>
        <taxon>Bacillota</taxon>
        <taxon>Bacilli</taxon>
        <taxon>Bacillales</taxon>
        <taxon>Bacillaceae</taxon>
        <taxon>Priestia</taxon>
    </lineage>
</organism>
<sequence length="86" mass="10112">MDIFLRNIDPIAVKKIDEMAKEKKISRQELLKSQVETFALLQLQQDHEAALEHLIDKNIKMMEKCAIAMETMNGFIQEMMEEDEEE</sequence>
<evidence type="ECO:0008006" key="3">
    <source>
        <dbReference type="Google" id="ProtNLM"/>
    </source>
</evidence>
<evidence type="ECO:0000313" key="1">
    <source>
        <dbReference type="EMBL" id="MDD9781403.1"/>
    </source>
</evidence>
<accession>A0ABD4WME0</accession>
<protein>
    <recommendedName>
        <fullName evidence="3">Ribbon-helix-helix protein CopG domain-containing protein</fullName>
    </recommendedName>
</protein>
<reference evidence="1 2" key="1">
    <citation type="submission" date="2023-02" db="EMBL/GenBank/DDBJ databases">
        <authorList>
            <person name="Olszewska D."/>
        </authorList>
    </citation>
    <scope>NUCLEOTIDE SEQUENCE [LARGE SCALE GENOMIC DNA]</scope>
    <source>
        <strain evidence="1 2">FDU301</strain>
    </source>
</reference>
<dbReference type="RefSeq" id="WP_274588540.1">
    <property type="nucleotide sequence ID" value="NZ_JARAOX010000112.1"/>
</dbReference>
<name>A0ABD4WME0_PRIMG</name>
<dbReference type="AlphaFoldDB" id="A0ABD4WME0"/>
<gene>
    <name evidence="1" type="ORF">PVE99_03095</name>
</gene>